<reference evidence="1 2" key="1">
    <citation type="journal article" date="2012" name="Science">
        <title>The Paleozoic origin of enzymatic lignin decomposition reconstructed from 31 fungal genomes.</title>
        <authorList>
            <person name="Floudas D."/>
            <person name="Binder M."/>
            <person name="Riley R."/>
            <person name="Barry K."/>
            <person name="Blanchette R.A."/>
            <person name="Henrissat B."/>
            <person name="Martinez A.T."/>
            <person name="Otillar R."/>
            <person name="Spatafora J.W."/>
            <person name="Yadav J.S."/>
            <person name="Aerts A."/>
            <person name="Benoit I."/>
            <person name="Boyd A."/>
            <person name="Carlson A."/>
            <person name="Copeland A."/>
            <person name="Coutinho P.M."/>
            <person name="de Vries R.P."/>
            <person name="Ferreira P."/>
            <person name="Findley K."/>
            <person name="Foster B."/>
            <person name="Gaskell J."/>
            <person name="Glotzer D."/>
            <person name="Gorecki P."/>
            <person name="Heitman J."/>
            <person name="Hesse C."/>
            <person name="Hori C."/>
            <person name="Igarashi K."/>
            <person name="Jurgens J.A."/>
            <person name="Kallen N."/>
            <person name="Kersten P."/>
            <person name="Kohler A."/>
            <person name="Kuees U."/>
            <person name="Kumar T.K.A."/>
            <person name="Kuo A."/>
            <person name="LaButti K."/>
            <person name="Larrondo L.F."/>
            <person name="Lindquist E."/>
            <person name="Ling A."/>
            <person name="Lombard V."/>
            <person name="Lucas S."/>
            <person name="Lundell T."/>
            <person name="Martin R."/>
            <person name="McLaughlin D.J."/>
            <person name="Morgenstern I."/>
            <person name="Morin E."/>
            <person name="Murat C."/>
            <person name="Nagy L.G."/>
            <person name="Nolan M."/>
            <person name="Ohm R.A."/>
            <person name="Patyshakuliyeva A."/>
            <person name="Rokas A."/>
            <person name="Ruiz-Duenas F.J."/>
            <person name="Sabat G."/>
            <person name="Salamov A."/>
            <person name="Samejima M."/>
            <person name="Schmutz J."/>
            <person name="Slot J.C."/>
            <person name="St John F."/>
            <person name="Stenlid J."/>
            <person name="Sun H."/>
            <person name="Sun S."/>
            <person name="Syed K."/>
            <person name="Tsang A."/>
            <person name="Wiebenga A."/>
            <person name="Young D."/>
            <person name="Pisabarro A."/>
            <person name="Eastwood D.C."/>
            <person name="Martin F."/>
            <person name="Cullen D."/>
            <person name="Grigoriev I.V."/>
            <person name="Hibbett D.S."/>
        </authorList>
    </citation>
    <scope>NUCLEOTIDE SEQUENCE</scope>
    <source>
        <strain evidence="2">FP-58527</strain>
    </source>
</reference>
<keyword evidence="2" id="KW-1185">Reference proteome</keyword>
<dbReference type="HOGENOM" id="CLU_035921_0_0_1"/>
<dbReference type="EMBL" id="KE504156">
    <property type="protein sequence ID" value="EPS99482.1"/>
    <property type="molecule type" value="Genomic_DNA"/>
</dbReference>
<dbReference type="AlphaFoldDB" id="S8E3U8"/>
<name>S8E3U8_FOMSC</name>
<proteinExistence type="predicted"/>
<dbReference type="Proteomes" id="UP000015241">
    <property type="component" value="Unassembled WGS sequence"/>
</dbReference>
<gene>
    <name evidence="1" type="ORF">FOMPIDRAFT_1091649</name>
</gene>
<evidence type="ECO:0000313" key="2">
    <source>
        <dbReference type="Proteomes" id="UP000015241"/>
    </source>
</evidence>
<accession>S8E3U8</accession>
<evidence type="ECO:0000313" key="1">
    <source>
        <dbReference type="EMBL" id="EPS99482.1"/>
    </source>
</evidence>
<feature type="non-terminal residue" evidence="1">
    <location>
        <position position="1"/>
    </location>
</feature>
<dbReference type="OrthoDB" id="64477at2759"/>
<feature type="non-terminal residue" evidence="1">
    <location>
        <position position="283"/>
    </location>
</feature>
<protein>
    <recommendedName>
        <fullName evidence="3">N-acetyltransferase domain-containing protein</fullName>
    </recommendedName>
</protein>
<dbReference type="Gene3D" id="3.40.630.30">
    <property type="match status" value="1"/>
</dbReference>
<sequence length="283" mass="31988">DDITLETSLQDPSVDIEAVLLAWEELHPYSVDAVTTQRSEIFDFATSDECIMFASIQLKVTMPVQSDGTEEGDGEVAEESTFPSPSHLRSYVRTILRKVDAYSPTTTADEAVKVPVGEPSEVRTVTTIHTVGILYLRKTEMLTEYNIGLVIHPEWRGQNLAEKVLTKGLAHAFNNLWAHRVQALIMDGPSSDAARSIFVSLGFTFEGTRRRAIMSPAVEGGYRDVVAMAMLDTEWHVRESGGHGQRGVWDEMFVRHHKEQEDLLQWEERRRRLRRTGSMETVR</sequence>
<dbReference type="InterPro" id="IPR016181">
    <property type="entry name" value="Acyl_CoA_acyltransferase"/>
</dbReference>
<evidence type="ECO:0008006" key="3">
    <source>
        <dbReference type="Google" id="ProtNLM"/>
    </source>
</evidence>
<dbReference type="SUPFAM" id="SSF55729">
    <property type="entry name" value="Acyl-CoA N-acyltransferases (Nat)"/>
    <property type="match status" value="1"/>
</dbReference>
<dbReference type="InParanoid" id="S8E3U8"/>
<dbReference type="eggNOG" id="ENOG502STB6">
    <property type="taxonomic scope" value="Eukaryota"/>
</dbReference>
<organism evidence="1 2">
    <name type="scientific">Fomitopsis schrenkii</name>
    <name type="common">Brown rot fungus</name>
    <dbReference type="NCBI Taxonomy" id="2126942"/>
    <lineage>
        <taxon>Eukaryota</taxon>
        <taxon>Fungi</taxon>
        <taxon>Dikarya</taxon>
        <taxon>Basidiomycota</taxon>
        <taxon>Agaricomycotina</taxon>
        <taxon>Agaricomycetes</taxon>
        <taxon>Polyporales</taxon>
        <taxon>Fomitopsis</taxon>
    </lineage>
</organism>